<keyword evidence="2" id="KW-0238">DNA-binding</keyword>
<dbReference type="AlphaFoldDB" id="A0A0D1BV35"/>
<proteinExistence type="predicted"/>
<dbReference type="Pfam" id="PF00356">
    <property type="entry name" value="LacI"/>
    <property type="match status" value="1"/>
</dbReference>
<dbReference type="PROSITE" id="PS00356">
    <property type="entry name" value="HTH_LACI_1"/>
    <property type="match status" value="1"/>
</dbReference>
<dbReference type="SUPFAM" id="SSF53822">
    <property type="entry name" value="Periplasmic binding protein-like I"/>
    <property type="match status" value="1"/>
</dbReference>
<comment type="caution">
    <text evidence="5">The sequence shown here is derived from an EMBL/GenBank/DDBJ whole genome shotgun (WGS) entry which is preliminary data.</text>
</comment>
<dbReference type="EMBL" id="JXSU01000007">
    <property type="protein sequence ID" value="KIS23617.1"/>
    <property type="molecule type" value="Genomic_DNA"/>
</dbReference>
<feature type="domain" description="HTH lacI-type" evidence="4">
    <location>
        <begin position="3"/>
        <end position="57"/>
    </location>
</feature>
<evidence type="ECO:0000313" key="6">
    <source>
        <dbReference type="Proteomes" id="UP000032250"/>
    </source>
</evidence>
<evidence type="ECO:0000256" key="2">
    <source>
        <dbReference type="ARBA" id="ARBA00023125"/>
    </source>
</evidence>
<protein>
    <submittedName>
        <fullName evidence="5">LacI family transcriptional regulator</fullName>
    </submittedName>
</protein>
<evidence type="ECO:0000259" key="4">
    <source>
        <dbReference type="PROSITE" id="PS50932"/>
    </source>
</evidence>
<dbReference type="InterPro" id="IPR046335">
    <property type="entry name" value="LacI/GalR-like_sensor"/>
</dbReference>
<dbReference type="SMART" id="SM00354">
    <property type="entry name" value="HTH_LACI"/>
    <property type="match status" value="1"/>
</dbReference>
<accession>A0A0D1BV35</accession>
<dbReference type="PANTHER" id="PTHR30146:SF109">
    <property type="entry name" value="HTH-TYPE TRANSCRIPTIONAL REGULATOR GALS"/>
    <property type="match status" value="1"/>
</dbReference>
<evidence type="ECO:0000256" key="3">
    <source>
        <dbReference type="ARBA" id="ARBA00023163"/>
    </source>
</evidence>
<name>A0A0D1BV35_CLOBO</name>
<dbReference type="Pfam" id="PF13377">
    <property type="entry name" value="Peripla_BP_3"/>
    <property type="match status" value="1"/>
</dbReference>
<dbReference type="Proteomes" id="UP000032250">
    <property type="component" value="Unassembled WGS sequence"/>
</dbReference>
<dbReference type="GO" id="GO:0003700">
    <property type="term" value="F:DNA-binding transcription factor activity"/>
    <property type="evidence" value="ECO:0007669"/>
    <property type="project" value="TreeGrafter"/>
</dbReference>
<dbReference type="Gene3D" id="1.10.260.40">
    <property type="entry name" value="lambda repressor-like DNA-binding domains"/>
    <property type="match status" value="1"/>
</dbReference>
<dbReference type="InterPro" id="IPR010982">
    <property type="entry name" value="Lambda_DNA-bd_dom_sf"/>
</dbReference>
<dbReference type="Gene3D" id="3.40.50.2300">
    <property type="match status" value="2"/>
</dbReference>
<organism evidence="5 6">
    <name type="scientific">Clostridium botulinum B2 450</name>
    <dbReference type="NCBI Taxonomy" id="1379739"/>
    <lineage>
        <taxon>Bacteria</taxon>
        <taxon>Bacillati</taxon>
        <taxon>Bacillota</taxon>
        <taxon>Clostridia</taxon>
        <taxon>Eubacteriales</taxon>
        <taxon>Clostridiaceae</taxon>
        <taxon>Clostridium</taxon>
    </lineage>
</organism>
<evidence type="ECO:0000256" key="1">
    <source>
        <dbReference type="ARBA" id="ARBA00023015"/>
    </source>
</evidence>
<sequence>MKVTIKDVAKEAKVSPSTVSRVLSNSPRISDETKEKVYKVIEKLKYKPNAIARGLVNNKTRILGVVLPEEAENLLSNPFFIQAMKGISSYAEKREYYITYAFSNNKESEKKHIKDLTSSGLIEGMLLLRPKENDENIKYLKDINFPFVIMGRLKYTEGVLWVDNDNFKAMYNIVNKLIDKGHTNIALIGAKKELNVCKDREKGYKVALEMNGINFSKNLVSYGEDFKEEEGYMQMKKILEKIKPTAVVAMDDLLGIGAMKALKEKDLNDLSIVGFNNIPLDKFQKPELASVDINGVELGYYATKLLIDKIEEVEDIRDHYIIETTFVERESFK</sequence>
<dbReference type="CDD" id="cd01392">
    <property type="entry name" value="HTH_LacI"/>
    <property type="match status" value="1"/>
</dbReference>
<keyword evidence="3" id="KW-0804">Transcription</keyword>
<dbReference type="PANTHER" id="PTHR30146">
    <property type="entry name" value="LACI-RELATED TRANSCRIPTIONAL REPRESSOR"/>
    <property type="match status" value="1"/>
</dbReference>
<dbReference type="InterPro" id="IPR028082">
    <property type="entry name" value="Peripla_BP_I"/>
</dbReference>
<dbReference type="OrthoDB" id="9788209at2"/>
<gene>
    <name evidence="5" type="ORF">N495_08410</name>
</gene>
<dbReference type="SUPFAM" id="SSF47413">
    <property type="entry name" value="lambda repressor-like DNA-binding domains"/>
    <property type="match status" value="1"/>
</dbReference>
<dbReference type="InterPro" id="IPR000843">
    <property type="entry name" value="HTH_LacI"/>
</dbReference>
<reference evidence="5 6" key="1">
    <citation type="submission" date="2014-06" db="EMBL/GenBank/DDBJ databases">
        <title>Genome characterization of distinct group I Clostridium botulinum lineages.</title>
        <authorList>
            <person name="Giordani F."/>
            <person name="Anselmo A."/>
            <person name="Fillo S."/>
            <person name="Palozzi A.M."/>
            <person name="Fortunato A."/>
            <person name="Gentile B."/>
            <person name="Ciammaruconi A."/>
            <person name="Anniballi F."/>
            <person name="De Medici D."/>
            <person name="Lista F."/>
        </authorList>
    </citation>
    <scope>NUCLEOTIDE SEQUENCE [LARGE SCALE GENOMIC DNA]</scope>
    <source>
        <strain evidence="5 6">B2 450</strain>
    </source>
</reference>
<dbReference type="GO" id="GO:0000976">
    <property type="term" value="F:transcription cis-regulatory region binding"/>
    <property type="evidence" value="ECO:0007669"/>
    <property type="project" value="TreeGrafter"/>
</dbReference>
<dbReference type="CDD" id="cd06294">
    <property type="entry name" value="PBP1_MalR-like"/>
    <property type="match status" value="1"/>
</dbReference>
<evidence type="ECO:0000313" key="5">
    <source>
        <dbReference type="EMBL" id="KIS23617.1"/>
    </source>
</evidence>
<dbReference type="HOGENOM" id="CLU_037628_6_2_9"/>
<dbReference type="PROSITE" id="PS50932">
    <property type="entry name" value="HTH_LACI_2"/>
    <property type="match status" value="1"/>
</dbReference>
<dbReference type="PATRIC" id="fig|1379739.3.peg.2029"/>
<keyword evidence="1" id="KW-0805">Transcription regulation</keyword>